<dbReference type="InterPro" id="IPR011014">
    <property type="entry name" value="MscS_channel_TM-2"/>
</dbReference>
<dbReference type="InterPro" id="IPR052702">
    <property type="entry name" value="MscS-like_channel"/>
</dbReference>
<evidence type="ECO:0000256" key="3">
    <source>
        <dbReference type="ARBA" id="ARBA00022475"/>
    </source>
</evidence>
<protein>
    <submittedName>
        <fullName evidence="10">Putative MscS family protein.1</fullName>
    </submittedName>
</protein>
<dbReference type="GO" id="GO:0005886">
    <property type="term" value="C:plasma membrane"/>
    <property type="evidence" value="ECO:0007669"/>
    <property type="project" value="UniProtKB-SubCell"/>
</dbReference>
<dbReference type="Gene3D" id="3.30.70.100">
    <property type="match status" value="1"/>
</dbReference>
<evidence type="ECO:0000256" key="4">
    <source>
        <dbReference type="ARBA" id="ARBA00022692"/>
    </source>
</evidence>
<evidence type="ECO:0000256" key="5">
    <source>
        <dbReference type="ARBA" id="ARBA00022989"/>
    </source>
</evidence>
<dbReference type="SUPFAM" id="SSF82689">
    <property type="entry name" value="Mechanosensitive channel protein MscS (YggB), C-terminal domain"/>
    <property type="match status" value="1"/>
</dbReference>
<organism evidence="10 11">
    <name type="scientific">Palleronia abyssalis</name>
    <dbReference type="NCBI Taxonomy" id="1501240"/>
    <lineage>
        <taxon>Bacteria</taxon>
        <taxon>Pseudomonadati</taxon>
        <taxon>Pseudomonadota</taxon>
        <taxon>Alphaproteobacteria</taxon>
        <taxon>Rhodobacterales</taxon>
        <taxon>Roseobacteraceae</taxon>
        <taxon>Palleronia</taxon>
    </lineage>
</organism>
<dbReference type="Gene3D" id="1.10.287.1260">
    <property type="match status" value="1"/>
</dbReference>
<feature type="transmembrane region" description="Helical" evidence="7">
    <location>
        <begin position="137"/>
        <end position="154"/>
    </location>
</feature>
<dbReference type="Pfam" id="PF00924">
    <property type="entry name" value="MS_channel_2nd"/>
    <property type="match status" value="1"/>
</dbReference>
<dbReference type="AlphaFoldDB" id="A0A2R8BSZ1"/>
<proteinExistence type="inferred from homology"/>
<feature type="transmembrane region" description="Helical" evidence="7">
    <location>
        <begin position="32"/>
        <end position="52"/>
    </location>
</feature>
<dbReference type="InterPro" id="IPR011066">
    <property type="entry name" value="MscS_channel_C_sf"/>
</dbReference>
<reference evidence="10 11" key="1">
    <citation type="submission" date="2018-03" db="EMBL/GenBank/DDBJ databases">
        <authorList>
            <person name="Keele B.F."/>
        </authorList>
    </citation>
    <scope>NUCLEOTIDE SEQUENCE [LARGE SCALE GENOMIC DNA]</scope>
    <source>
        <strain evidence="10 11">CECT 8504</strain>
    </source>
</reference>
<name>A0A2R8BSZ1_9RHOB</name>
<evidence type="ECO:0000313" key="10">
    <source>
        <dbReference type="EMBL" id="SPJ23250.1"/>
    </source>
</evidence>
<accession>A0A2R8BSZ1</accession>
<dbReference type="RefSeq" id="WP_108893102.1">
    <property type="nucleotide sequence ID" value="NZ_ONZF01000002.1"/>
</dbReference>
<dbReference type="InterPro" id="IPR049278">
    <property type="entry name" value="MS_channel_C"/>
</dbReference>
<feature type="transmembrane region" description="Helical" evidence="7">
    <location>
        <begin position="216"/>
        <end position="235"/>
    </location>
</feature>
<keyword evidence="11" id="KW-1185">Reference proteome</keyword>
<keyword evidence="4 7" id="KW-0812">Transmembrane</keyword>
<dbReference type="PANTHER" id="PTHR30347">
    <property type="entry name" value="POTASSIUM CHANNEL RELATED"/>
    <property type="match status" value="1"/>
</dbReference>
<comment type="similarity">
    <text evidence="2">Belongs to the MscS (TC 1.A.23) family.</text>
</comment>
<evidence type="ECO:0000256" key="2">
    <source>
        <dbReference type="ARBA" id="ARBA00008017"/>
    </source>
</evidence>
<evidence type="ECO:0000256" key="6">
    <source>
        <dbReference type="ARBA" id="ARBA00023136"/>
    </source>
</evidence>
<comment type="subcellular location">
    <subcellularLocation>
        <location evidence="1">Cell membrane</location>
        <topology evidence="1">Multi-pass membrane protein</topology>
    </subcellularLocation>
</comment>
<dbReference type="SUPFAM" id="SSF50182">
    <property type="entry name" value="Sm-like ribonucleoproteins"/>
    <property type="match status" value="1"/>
</dbReference>
<dbReference type="Pfam" id="PF21082">
    <property type="entry name" value="MS_channel_3rd"/>
    <property type="match status" value="1"/>
</dbReference>
<feature type="transmembrane region" description="Helical" evidence="7">
    <location>
        <begin position="106"/>
        <end position="125"/>
    </location>
</feature>
<dbReference type="OrthoDB" id="9799209at2"/>
<sequence length="439" mass="48923">MEGEMNALWAELAAIWGLVRLQFENLMLPSRLWQLALILAVAVASQVVTMLAQPRMREWMRGRDWPIWRLRLLLVVNRRLRLIFFFAGMWMVTWAMRAVTPFPSRSYILALVATLATAWLIVVFGARLVRNPVLRRVVRWALWVYVTLWVFGLVEEVSGALDQVAFTLGEVRLSLLILVQAVVLVTVFFVVARFAAAAGTDRIRRSEDLSPSLRVLLVKILQIALYGAALFAGLRAVGVDLTGLAVLSGAIGVGLGFGLQKVVSNLVSGVIILLDKSIKPGDVISLGETFGWVGTLGARYASITTRDGKEYLIPNEDLITGQVVNWSHSNDFVRLDVFFGTSYQNDPHLVRRIAVDAALGVDRVLQERKPVCHIVGFGDSSVDYILRFWITDPTGGLTNIRGNVYLALWDAFQDNDIAIPFPQREVRVLNKSLPIADRS</sequence>
<dbReference type="PANTHER" id="PTHR30347:SF1">
    <property type="entry name" value="MECHANOSENSITIVE CHANNEL MSCK"/>
    <property type="match status" value="1"/>
</dbReference>
<feature type="domain" description="Mechanosensitive ion channel MscS" evidence="8">
    <location>
        <begin position="262"/>
        <end position="328"/>
    </location>
</feature>
<evidence type="ECO:0000313" key="11">
    <source>
        <dbReference type="Proteomes" id="UP000244912"/>
    </source>
</evidence>
<dbReference type="InterPro" id="IPR006685">
    <property type="entry name" value="MscS_channel_2nd"/>
</dbReference>
<feature type="transmembrane region" description="Helical" evidence="7">
    <location>
        <begin position="174"/>
        <end position="195"/>
    </location>
</feature>
<dbReference type="InterPro" id="IPR010920">
    <property type="entry name" value="LSM_dom_sf"/>
</dbReference>
<dbReference type="InterPro" id="IPR023408">
    <property type="entry name" value="MscS_beta-dom_sf"/>
</dbReference>
<evidence type="ECO:0000256" key="1">
    <source>
        <dbReference type="ARBA" id="ARBA00004651"/>
    </source>
</evidence>
<evidence type="ECO:0000259" key="8">
    <source>
        <dbReference type="Pfam" id="PF00924"/>
    </source>
</evidence>
<dbReference type="Proteomes" id="UP000244912">
    <property type="component" value="Unassembled WGS sequence"/>
</dbReference>
<evidence type="ECO:0000259" key="9">
    <source>
        <dbReference type="Pfam" id="PF21082"/>
    </source>
</evidence>
<keyword evidence="3" id="KW-1003">Cell membrane</keyword>
<gene>
    <name evidence="10" type="ORF">PAA8504_01058</name>
</gene>
<keyword evidence="5 7" id="KW-1133">Transmembrane helix</keyword>
<dbReference type="GO" id="GO:0008381">
    <property type="term" value="F:mechanosensitive monoatomic ion channel activity"/>
    <property type="evidence" value="ECO:0007669"/>
    <property type="project" value="UniProtKB-ARBA"/>
</dbReference>
<feature type="domain" description="Mechanosensitive ion channel MscS C-terminal" evidence="9">
    <location>
        <begin position="339"/>
        <end position="419"/>
    </location>
</feature>
<evidence type="ECO:0000256" key="7">
    <source>
        <dbReference type="SAM" id="Phobius"/>
    </source>
</evidence>
<dbReference type="EMBL" id="ONZF01000002">
    <property type="protein sequence ID" value="SPJ23250.1"/>
    <property type="molecule type" value="Genomic_DNA"/>
</dbReference>
<feature type="transmembrane region" description="Helical" evidence="7">
    <location>
        <begin position="80"/>
        <end position="100"/>
    </location>
</feature>
<dbReference type="Gene3D" id="2.30.30.60">
    <property type="match status" value="1"/>
</dbReference>
<keyword evidence="6 7" id="KW-0472">Membrane</keyword>
<dbReference type="SUPFAM" id="SSF82861">
    <property type="entry name" value="Mechanosensitive channel protein MscS (YggB), transmembrane region"/>
    <property type="match status" value="1"/>
</dbReference>